<dbReference type="Proteomes" id="UP000257109">
    <property type="component" value="Unassembled WGS sequence"/>
</dbReference>
<gene>
    <name evidence="2" type="ORF">CR513_53050</name>
</gene>
<dbReference type="PANTHER" id="PTHR11439">
    <property type="entry name" value="GAG-POL-RELATED RETROTRANSPOSON"/>
    <property type="match status" value="1"/>
</dbReference>
<feature type="non-terminal residue" evidence="2">
    <location>
        <position position="1"/>
    </location>
</feature>
<reference evidence="2" key="1">
    <citation type="submission" date="2018-05" db="EMBL/GenBank/DDBJ databases">
        <title>Draft genome of Mucuna pruriens seed.</title>
        <authorList>
            <person name="Nnadi N.E."/>
            <person name="Vos R."/>
            <person name="Hasami M.H."/>
            <person name="Devisetty U.K."/>
            <person name="Aguiy J.C."/>
        </authorList>
    </citation>
    <scope>NUCLEOTIDE SEQUENCE [LARGE SCALE GENOMIC DNA]</scope>
    <source>
        <strain evidence="2">JCA_2017</strain>
    </source>
</reference>
<organism evidence="2 3">
    <name type="scientific">Mucuna pruriens</name>
    <name type="common">Velvet bean</name>
    <name type="synonym">Dolichos pruriens</name>
    <dbReference type="NCBI Taxonomy" id="157652"/>
    <lineage>
        <taxon>Eukaryota</taxon>
        <taxon>Viridiplantae</taxon>
        <taxon>Streptophyta</taxon>
        <taxon>Embryophyta</taxon>
        <taxon>Tracheophyta</taxon>
        <taxon>Spermatophyta</taxon>
        <taxon>Magnoliopsida</taxon>
        <taxon>eudicotyledons</taxon>
        <taxon>Gunneridae</taxon>
        <taxon>Pentapetalae</taxon>
        <taxon>rosids</taxon>
        <taxon>fabids</taxon>
        <taxon>Fabales</taxon>
        <taxon>Fabaceae</taxon>
        <taxon>Papilionoideae</taxon>
        <taxon>50 kb inversion clade</taxon>
        <taxon>NPAAA clade</taxon>
        <taxon>indigoferoid/millettioid clade</taxon>
        <taxon>Phaseoleae</taxon>
        <taxon>Mucuna</taxon>
    </lineage>
</organism>
<evidence type="ECO:0000259" key="1">
    <source>
        <dbReference type="Pfam" id="PF07727"/>
    </source>
</evidence>
<feature type="domain" description="Reverse transcriptase Ty1/copia-type" evidence="1">
    <location>
        <begin position="3"/>
        <end position="63"/>
    </location>
</feature>
<comment type="caution">
    <text evidence="2">The sequence shown here is derived from an EMBL/GenBank/DDBJ whole genome shotgun (WGS) entry which is preliminary data.</text>
</comment>
<dbReference type="EMBL" id="QJKJ01012734">
    <property type="protein sequence ID" value="RDX68010.1"/>
    <property type="molecule type" value="Genomic_DNA"/>
</dbReference>
<keyword evidence="3" id="KW-1185">Reference proteome</keyword>
<proteinExistence type="predicted"/>
<dbReference type="OrthoDB" id="1403569at2759"/>
<dbReference type="AlphaFoldDB" id="A0A371EPN8"/>
<dbReference type="PANTHER" id="PTHR11439:SF483">
    <property type="entry name" value="PEPTIDE SYNTHASE GLIP-LIKE, PUTATIVE (AFU_ORTHOLOGUE AFUA_3G12920)-RELATED"/>
    <property type="match status" value="1"/>
</dbReference>
<dbReference type="InterPro" id="IPR013103">
    <property type="entry name" value="RVT_2"/>
</dbReference>
<evidence type="ECO:0000313" key="2">
    <source>
        <dbReference type="EMBL" id="RDX68010.1"/>
    </source>
</evidence>
<protein>
    <recommendedName>
        <fullName evidence="1">Reverse transcriptase Ty1/copia-type domain-containing protein</fullName>
    </recommendedName>
</protein>
<name>A0A371EPN8_MUCPR</name>
<dbReference type="Pfam" id="PF07727">
    <property type="entry name" value="RVT_2"/>
    <property type="match status" value="1"/>
</dbReference>
<evidence type="ECO:0000313" key="3">
    <source>
        <dbReference type="Proteomes" id="UP000257109"/>
    </source>
</evidence>
<dbReference type="STRING" id="157652.A0A371EPN8"/>
<sequence length="218" mass="25928">MRLHQMDFKCAFLNSIINEEVFLKQPHGFESDTFPNHVFKLKKELYGLKQAPCAWYEKLNDIIFCATNDSLYEEFSELMQKEFEMSMMGELLKKFNLEDCKTMLTPMHPTSILSLNEIDKKVDQTSYRSMIDSLFYLIVSRSYIMFSVCLCSRFQSNPRESHLTAIKRICRYLKGIANLDMCYKKSDQYRLKSYSNVAFALDRIKKKKHHWKMSLHWS</sequence>
<accession>A0A371EPN8</accession>